<sequence length="61" mass="6861">MIAWLDALLPPLDPTIGFWLLVAIAVEAFVVWAYRRARQRADALPDLYGEAHGDVTRRPDA</sequence>
<feature type="transmembrane region" description="Helical" evidence="1">
    <location>
        <begin position="16"/>
        <end position="34"/>
    </location>
</feature>
<organism evidence="2 3">
    <name type="scientific">Bosea lupini</name>
    <dbReference type="NCBI Taxonomy" id="1036779"/>
    <lineage>
        <taxon>Bacteria</taxon>
        <taxon>Pseudomonadati</taxon>
        <taxon>Pseudomonadota</taxon>
        <taxon>Alphaproteobacteria</taxon>
        <taxon>Hyphomicrobiales</taxon>
        <taxon>Boseaceae</taxon>
        <taxon>Bosea</taxon>
    </lineage>
</organism>
<keyword evidence="3" id="KW-1185">Reference proteome</keyword>
<accession>A0A1H8AGQ6</accession>
<evidence type="ECO:0000313" key="2">
    <source>
        <dbReference type="EMBL" id="SEM69900.1"/>
    </source>
</evidence>
<evidence type="ECO:0000313" key="3">
    <source>
        <dbReference type="Proteomes" id="UP000199664"/>
    </source>
</evidence>
<reference evidence="3" key="1">
    <citation type="submission" date="2016-10" db="EMBL/GenBank/DDBJ databases">
        <authorList>
            <person name="Varghese N."/>
            <person name="Submissions S."/>
        </authorList>
    </citation>
    <scope>NUCLEOTIDE SEQUENCE [LARGE SCALE GENOMIC DNA]</scope>
    <source>
        <strain evidence="3">LMG 26383,CCUG 61248,R- 45681</strain>
    </source>
</reference>
<dbReference type="AlphaFoldDB" id="A0A1H8AGQ6"/>
<name>A0A1H8AGQ6_9HYPH</name>
<dbReference type="RefSeq" id="WP_091843572.1">
    <property type="nucleotide sequence ID" value="NZ_FOAN01000019.1"/>
</dbReference>
<evidence type="ECO:0000256" key="1">
    <source>
        <dbReference type="SAM" id="Phobius"/>
    </source>
</evidence>
<dbReference type="EMBL" id="FOAN01000019">
    <property type="protein sequence ID" value="SEM69900.1"/>
    <property type="molecule type" value="Genomic_DNA"/>
</dbReference>
<gene>
    <name evidence="2" type="ORF">SAMN04515666_11954</name>
</gene>
<keyword evidence="1" id="KW-1133">Transmembrane helix</keyword>
<keyword evidence="1" id="KW-0812">Transmembrane</keyword>
<dbReference type="STRING" id="1036779.SAMN04515666_11954"/>
<proteinExistence type="predicted"/>
<dbReference type="Proteomes" id="UP000199664">
    <property type="component" value="Unassembled WGS sequence"/>
</dbReference>
<protein>
    <submittedName>
        <fullName evidence="2">Uncharacterized protein</fullName>
    </submittedName>
</protein>
<keyword evidence="1" id="KW-0472">Membrane</keyword>